<dbReference type="SUPFAM" id="SSF53328">
    <property type="entry name" value="Formyltransferase"/>
    <property type="match status" value="1"/>
</dbReference>
<dbReference type="InterPro" id="IPR005793">
    <property type="entry name" value="Formyl_trans_C"/>
</dbReference>
<evidence type="ECO:0000256" key="4">
    <source>
        <dbReference type="ARBA" id="ARBA00022917"/>
    </source>
</evidence>
<dbReference type="InterPro" id="IPR044135">
    <property type="entry name" value="Met-tRNA-FMT_C"/>
</dbReference>
<sequence>MPKIIFFGTPEFGRVILEALLTAKFDVVGVVTQPDRPIGREQKLLPTPVKALASAQGRSASGGKENKITVFTPADKPELLATSHKLLATKPDLFVIAAYGLIIPAEILQIPKKGAINVHPSLLPKYRGASPIQAAILNGDRETGVTIMLVDEKMDHGPILAQKTLPISSTETTPTATARLAHLGAELLVKTIPRYLAGKTTPKAQDDAQATYTKLITKDDGKVNWTQNNIEIERMIRAYAPWPGVWTTVFEMADQLERVVKNPAHANLKLKILSAAVEDGALSIKTVQVEGRKPISFGEFAGGYLA</sequence>
<protein>
    <recommendedName>
        <fullName evidence="2 5">Methionyl-tRNA formyltransferase</fullName>
        <ecNumber evidence="2 5">2.1.2.9</ecNumber>
    </recommendedName>
</protein>
<dbReference type="PANTHER" id="PTHR11138">
    <property type="entry name" value="METHIONYL-TRNA FORMYLTRANSFERASE"/>
    <property type="match status" value="1"/>
</dbReference>
<comment type="caution">
    <text evidence="8">The sequence shown here is derived from an EMBL/GenBank/DDBJ whole genome shotgun (WGS) entry which is preliminary data.</text>
</comment>
<comment type="function">
    <text evidence="5">Attaches a formyl group to the free amino group of methionyl-tRNA(fMet). The formyl group appears to play a dual role in the initiator identity of N-formylmethionyl-tRNA by promoting its recognition by IF2 and preventing the misappropriation of this tRNA by the elongation apparatus.</text>
</comment>
<dbReference type="PANTHER" id="PTHR11138:SF5">
    <property type="entry name" value="METHIONYL-TRNA FORMYLTRANSFERASE, MITOCHONDRIAL"/>
    <property type="match status" value="1"/>
</dbReference>
<organism evidence="8 9">
    <name type="scientific">candidate division WWE3 bacterium RIFCSPHIGHO2_01_FULL_48_15</name>
    <dbReference type="NCBI Taxonomy" id="1802619"/>
    <lineage>
        <taxon>Bacteria</taxon>
        <taxon>Katanobacteria</taxon>
    </lineage>
</organism>
<proteinExistence type="inferred from homology"/>
<evidence type="ECO:0000313" key="9">
    <source>
        <dbReference type="Proteomes" id="UP000179005"/>
    </source>
</evidence>
<dbReference type="CDD" id="cd08704">
    <property type="entry name" value="Met_tRNA_FMT_C"/>
    <property type="match status" value="1"/>
</dbReference>
<dbReference type="SUPFAM" id="SSF50486">
    <property type="entry name" value="FMT C-terminal domain-like"/>
    <property type="match status" value="1"/>
</dbReference>
<dbReference type="AlphaFoldDB" id="A0A1F4VFF2"/>
<dbReference type="InterPro" id="IPR005794">
    <property type="entry name" value="Fmt"/>
</dbReference>
<feature type="binding site" evidence="5">
    <location>
        <begin position="121"/>
        <end position="124"/>
    </location>
    <ligand>
        <name>(6S)-5,6,7,8-tetrahydrofolate</name>
        <dbReference type="ChEBI" id="CHEBI:57453"/>
    </ligand>
</feature>
<evidence type="ECO:0000256" key="2">
    <source>
        <dbReference type="ARBA" id="ARBA00012261"/>
    </source>
</evidence>
<comment type="catalytic activity">
    <reaction evidence="5">
        <text>L-methionyl-tRNA(fMet) + (6R)-10-formyltetrahydrofolate = N-formyl-L-methionyl-tRNA(fMet) + (6S)-5,6,7,8-tetrahydrofolate + H(+)</text>
        <dbReference type="Rhea" id="RHEA:24380"/>
        <dbReference type="Rhea" id="RHEA-COMP:9952"/>
        <dbReference type="Rhea" id="RHEA-COMP:9953"/>
        <dbReference type="ChEBI" id="CHEBI:15378"/>
        <dbReference type="ChEBI" id="CHEBI:57453"/>
        <dbReference type="ChEBI" id="CHEBI:78530"/>
        <dbReference type="ChEBI" id="CHEBI:78844"/>
        <dbReference type="ChEBI" id="CHEBI:195366"/>
        <dbReference type="EC" id="2.1.2.9"/>
    </reaction>
</comment>
<feature type="domain" description="Formyl transferase C-terminal" evidence="7">
    <location>
        <begin position="216"/>
        <end position="304"/>
    </location>
</feature>
<dbReference type="InterPro" id="IPR036477">
    <property type="entry name" value="Formyl_transf_N_sf"/>
</dbReference>
<dbReference type="PROSITE" id="PS00373">
    <property type="entry name" value="GART"/>
    <property type="match status" value="1"/>
</dbReference>
<dbReference type="GO" id="GO:0005829">
    <property type="term" value="C:cytosol"/>
    <property type="evidence" value="ECO:0007669"/>
    <property type="project" value="TreeGrafter"/>
</dbReference>
<dbReference type="NCBIfam" id="TIGR00460">
    <property type="entry name" value="fmt"/>
    <property type="match status" value="1"/>
</dbReference>
<dbReference type="InterPro" id="IPR041711">
    <property type="entry name" value="Met-tRNA-FMT_N"/>
</dbReference>
<name>A0A1F4VFF2_UNCKA</name>
<comment type="similarity">
    <text evidence="1 5">Belongs to the Fmt family.</text>
</comment>
<evidence type="ECO:0000256" key="5">
    <source>
        <dbReference type="HAMAP-Rule" id="MF_00182"/>
    </source>
</evidence>
<feature type="domain" description="Formyl transferase N-terminal" evidence="6">
    <location>
        <begin position="3"/>
        <end position="192"/>
    </location>
</feature>
<dbReference type="CDD" id="cd08646">
    <property type="entry name" value="FMT_core_Met-tRNA-FMT_N"/>
    <property type="match status" value="1"/>
</dbReference>
<dbReference type="HAMAP" id="MF_00182">
    <property type="entry name" value="Formyl_trans"/>
    <property type="match status" value="1"/>
</dbReference>
<dbReference type="EC" id="2.1.2.9" evidence="2 5"/>
<dbReference type="Proteomes" id="UP000179005">
    <property type="component" value="Unassembled WGS sequence"/>
</dbReference>
<evidence type="ECO:0000313" key="8">
    <source>
        <dbReference type="EMBL" id="OGC56002.1"/>
    </source>
</evidence>
<dbReference type="GO" id="GO:0004479">
    <property type="term" value="F:methionyl-tRNA formyltransferase activity"/>
    <property type="evidence" value="ECO:0007669"/>
    <property type="project" value="UniProtKB-UniRule"/>
</dbReference>
<dbReference type="InterPro" id="IPR011034">
    <property type="entry name" value="Formyl_transferase-like_C_sf"/>
</dbReference>
<evidence type="ECO:0000259" key="6">
    <source>
        <dbReference type="Pfam" id="PF00551"/>
    </source>
</evidence>
<dbReference type="Gene3D" id="3.40.50.12230">
    <property type="match status" value="1"/>
</dbReference>
<accession>A0A1F4VFF2</accession>
<dbReference type="Pfam" id="PF02911">
    <property type="entry name" value="Formyl_trans_C"/>
    <property type="match status" value="1"/>
</dbReference>
<dbReference type="STRING" id="1802619.A2797_01385"/>
<reference evidence="8 9" key="1">
    <citation type="journal article" date="2016" name="Nat. Commun.">
        <title>Thousands of microbial genomes shed light on interconnected biogeochemical processes in an aquifer system.</title>
        <authorList>
            <person name="Anantharaman K."/>
            <person name="Brown C.T."/>
            <person name="Hug L.A."/>
            <person name="Sharon I."/>
            <person name="Castelle C.J."/>
            <person name="Probst A.J."/>
            <person name="Thomas B.C."/>
            <person name="Singh A."/>
            <person name="Wilkins M.J."/>
            <person name="Karaoz U."/>
            <person name="Brodie E.L."/>
            <person name="Williams K.H."/>
            <person name="Hubbard S.S."/>
            <person name="Banfield J.F."/>
        </authorList>
    </citation>
    <scope>NUCLEOTIDE SEQUENCE [LARGE SCALE GENOMIC DNA]</scope>
</reference>
<dbReference type="InterPro" id="IPR002376">
    <property type="entry name" value="Formyl_transf_N"/>
</dbReference>
<keyword evidence="3 5" id="KW-0808">Transferase</keyword>
<dbReference type="Pfam" id="PF00551">
    <property type="entry name" value="Formyl_trans_N"/>
    <property type="match status" value="1"/>
</dbReference>
<keyword evidence="4 5" id="KW-0648">Protein biosynthesis</keyword>
<evidence type="ECO:0000259" key="7">
    <source>
        <dbReference type="Pfam" id="PF02911"/>
    </source>
</evidence>
<dbReference type="InterPro" id="IPR001555">
    <property type="entry name" value="GART_AS"/>
</dbReference>
<evidence type="ECO:0000256" key="3">
    <source>
        <dbReference type="ARBA" id="ARBA00022679"/>
    </source>
</evidence>
<dbReference type="EMBL" id="MEVC01000005">
    <property type="protein sequence ID" value="OGC56002.1"/>
    <property type="molecule type" value="Genomic_DNA"/>
</dbReference>
<evidence type="ECO:0000256" key="1">
    <source>
        <dbReference type="ARBA" id="ARBA00010699"/>
    </source>
</evidence>
<gene>
    <name evidence="5" type="primary">fmt</name>
    <name evidence="8" type="ORF">A2797_01385</name>
</gene>